<feature type="transmembrane region" description="Helical" evidence="1">
    <location>
        <begin position="488"/>
        <end position="507"/>
    </location>
</feature>
<feature type="transmembrane region" description="Helical" evidence="1">
    <location>
        <begin position="354"/>
        <end position="373"/>
    </location>
</feature>
<organism evidence="2 3">
    <name type="scientific">Terrabacter terrae</name>
    <dbReference type="NCBI Taxonomy" id="318434"/>
    <lineage>
        <taxon>Bacteria</taxon>
        <taxon>Bacillati</taxon>
        <taxon>Actinomycetota</taxon>
        <taxon>Actinomycetes</taxon>
        <taxon>Micrococcales</taxon>
        <taxon>Intrasporangiaceae</taxon>
        <taxon>Terrabacter</taxon>
    </lineage>
</organism>
<keyword evidence="1" id="KW-1133">Transmembrane helix</keyword>
<evidence type="ECO:0000313" key="3">
    <source>
        <dbReference type="Proteomes" id="UP001501285"/>
    </source>
</evidence>
<keyword evidence="3" id="KW-1185">Reference proteome</keyword>
<feature type="transmembrane region" description="Helical" evidence="1">
    <location>
        <begin position="25"/>
        <end position="43"/>
    </location>
</feature>
<feature type="transmembrane region" description="Helical" evidence="1">
    <location>
        <begin position="258"/>
        <end position="279"/>
    </location>
</feature>
<evidence type="ECO:0000256" key="1">
    <source>
        <dbReference type="SAM" id="Phobius"/>
    </source>
</evidence>
<dbReference type="Proteomes" id="UP001501285">
    <property type="component" value="Unassembled WGS sequence"/>
</dbReference>
<feature type="transmembrane region" description="Helical" evidence="1">
    <location>
        <begin position="425"/>
        <end position="446"/>
    </location>
</feature>
<keyword evidence="1" id="KW-0812">Transmembrane</keyword>
<reference evidence="2 3" key="1">
    <citation type="journal article" date="2019" name="Int. J. Syst. Evol. Microbiol.">
        <title>The Global Catalogue of Microorganisms (GCM) 10K type strain sequencing project: providing services to taxonomists for standard genome sequencing and annotation.</title>
        <authorList>
            <consortium name="The Broad Institute Genomics Platform"/>
            <consortium name="The Broad Institute Genome Sequencing Center for Infectious Disease"/>
            <person name="Wu L."/>
            <person name="Ma J."/>
        </authorList>
    </citation>
    <scope>NUCLEOTIDE SEQUENCE [LARGE SCALE GENOMIC DNA]</scope>
    <source>
        <strain evidence="2 3">JCM 14283</strain>
    </source>
</reference>
<gene>
    <name evidence="2" type="ORF">GCM10009740_03080</name>
</gene>
<dbReference type="RefSeq" id="WP_343986460.1">
    <property type="nucleotide sequence ID" value="NZ_BAAANB010000001.1"/>
</dbReference>
<dbReference type="EMBL" id="BAAANB010000001">
    <property type="protein sequence ID" value="GAA2018588.1"/>
    <property type="molecule type" value="Genomic_DNA"/>
</dbReference>
<feature type="transmembrane region" description="Helical" evidence="1">
    <location>
        <begin position="234"/>
        <end position="252"/>
    </location>
</feature>
<proteinExistence type="predicted"/>
<name>A0ABN2TS19_9MICO</name>
<accession>A0ABN2TS19</accession>
<feature type="transmembrane region" description="Helical" evidence="1">
    <location>
        <begin position="315"/>
        <end position="342"/>
    </location>
</feature>
<feature type="transmembrane region" description="Helical" evidence="1">
    <location>
        <begin position="286"/>
        <end position="303"/>
    </location>
</feature>
<keyword evidence="1" id="KW-0472">Membrane</keyword>
<comment type="caution">
    <text evidence="2">The sequence shown here is derived from an EMBL/GenBank/DDBJ whole genome shotgun (WGS) entry which is preliminary data.</text>
</comment>
<evidence type="ECO:0000313" key="2">
    <source>
        <dbReference type="EMBL" id="GAA2018588.1"/>
    </source>
</evidence>
<feature type="transmembrane region" description="Helical" evidence="1">
    <location>
        <begin position="393"/>
        <end position="413"/>
    </location>
</feature>
<protein>
    <submittedName>
        <fullName evidence="2">Uncharacterized protein</fullName>
    </submittedName>
</protein>
<feature type="transmembrane region" description="Helical" evidence="1">
    <location>
        <begin position="100"/>
        <end position="119"/>
    </location>
</feature>
<feature type="transmembrane region" description="Helical" evidence="1">
    <location>
        <begin position="452"/>
        <end position="476"/>
    </location>
</feature>
<sequence length="647" mass="67830">MMPDVSAGLGATAIQASERPATTRAWLSLAVGLVTVGATAVLLSGTNSPLLEVPLAVILVCLAPTSSRLDRRIATNLSLAFGFVPFALSMPPVLGARTAAVASLSLATGASAAALALRPTRARLTLRWRDASIALGALLAGLVALPLSSPDGPRGALSLLSANIDNAFHFEMFLERRLMTANSPLVAANADATGFAFDDYPQWLHKLLTVLAQIGFGDPGSAPTELVRFAQLEWIIFVALVVLVTAAFLQALPERTPALLLAPALAVVFSLLVGVPGPINLIQGHLSFLVAACAPLVMFLLAYPKERVGPGLLLVLAGLVLVTASWFLLLPMAAAALLPTLIEIWRRQKGLVRWLTLGILGVTAGAIVPLFVIGPLSHGAFAALLNDGAIARIGLPTTGAVMGASLLLMTALARRRDAPRLTRHILVIVAAILPTAALACFMLTQVGELRYYFWKLALGSLIVAALVATHGVVVFVRSTSHSRGSRPQAIGAVVIGLVAALGLGSALQDSAAPSAAWTAMTPHSLEAREANGAAGDATLPLHLAAVMTPRDAAHTSLIATRPSDMNPVHAAEWFHALSHSSTRRSADLTHAVYQLVDERGNLRLGVELARRALVQGDARVLVTDPELYRRILSAIQVSQRPRVSLVS</sequence>